<dbReference type="NCBIfam" id="TIGR00377">
    <property type="entry name" value="ant_ant_sig"/>
    <property type="match status" value="1"/>
</dbReference>
<evidence type="ECO:0000256" key="1">
    <source>
        <dbReference type="ARBA" id="ARBA00009013"/>
    </source>
</evidence>
<accession>A0A1G9J030</accession>
<dbReference type="Gene3D" id="3.30.750.24">
    <property type="entry name" value="STAS domain"/>
    <property type="match status" value="1"/>
</dbReference>
<gene>
    <name evidence="4" type="ORF">SAMN04488692_103101</name>
</gene>
<reference evidence="4 5" key="1">
    <citation type="submission" date="2016-10" db="EMBL/GenBank/DDBJ databases">
        <authorList>
            <person name="de Groot N.N."/>
        </authorList>
    </citation>
    <scope>NUCLEOTIDE SEQUENCE [LARGE SCALE GENOMIC DNA]</scope>
    <source>
        <strain evidence="4 5">SLAS-1</strain>
    </source>
</reference>
<dbReference type="AlphaFoldDB" id="A0A1G9J030"/>
<organism evidence="4 5">
    <name type="scientific">Halarsenatibacter silvermanii</name>
    <dbReference type="NCBI Taxonomy" id="321763"/>
    <lineage>
        <taxon>Bacteria</taxon>
        <taxon>Bacillati</taxon>
        <taxon>Bacillota</taxon>
        <taxon>Clostridia</taxon>
        <taxon>Halanaerobiales</taxon>
        <taxon>Halarsenatibacteraceae</taxon>
        <taxon>Halarsenatibacter</taxon>
    </lineage>
</organism>
<dbReference type="GO" id="GO:0043856">
    <property type="term" value="F:anti-sigma factor antagonist activity"/>
    <property type="evidence" value="ECO:0007669"/>
    <property type="project" value="InterPro"/>
</dbReference>
<sequence>MSEDIIKLRTEGDVGVVKPEDEIVFENSNPLKEETKRKLGNQEIEKLIIDLENVPYLDSSGVGYVISIFKYMRENNGKLVIAGLNDKVKRVAELTRLNDIIEVYDDLESALKALE</sequence>
<dbReference type="STRING" id="321763.SAMN04488692_103101"/>
<dbReference type="PANTHER" id="PTHR33495">
    <property type="entry name" value="ANTI-SIGMA FACTOR ANTAGONIST TM_1081-RELATED-RELATED"/>
    <property type="match status" value="1"/>
</dbReference>
<feature type="domain" description="STAS" evidence="3">
    <location>
        <begin position="4"/>
        <end position="114"/>
    </location>
</feature>
<proteinExistence type="inferred from homology"/>
<dbReference type="InterPro" id="IPR036513">
    <property type="entry name" value="STAS_dom_sf"/>
</dbReference>
<dbReference type="OrthoDB" id="9793697at2"/>
<dbReference type="SUPFAM" id="SSF52091">
    <property type="entry name" value="SpoIIaa-like"/>
    <property type="match status" value="1"/>
</dbReference>
<evidence type="ECO:0000256" key="2">
    <source>
        <dbReference type="RuleBase" id="RU003749"/>
    </source>
</evidence>
<evidence type="ECO:0000313" key="5">
    <source>
        <dbReference type="Proteomes" id="UP000199476"/>
    </source>
</evidence>
<dbReference type="PROSITE" id="PS50801">
    <property type="entry name" value="STAS"/>
    <property type="match status" value="1"/>
</dbReference>
<keyword evidence="5" id="KW-1185">Reference proteome</keyword>
<protein>
    <recommendedName>
        <fullName evidence="2">Anti-sigma factor antagonist</fullName>
    </recommendedName>
</protein>
<dbReference type="InterPro" id="IPR002645">
    <property type="entry name" value="STAS_dom"/>
</dbReference>
<evidence type="ECO:0000313" key="4">
    <source>
        <dbReference type="EMBL" id="SDL30681.1"/>
    </source>
</evidence>
<dbReference type="RefSeq" id="WP_089758282.1">
    <property type="nucleotide sequence ID" value="NZ_FNGO01000003.1"/>
</dbReference>
<name>A0A1G9J030_9FIRM</name>
<dbReference type="EMBL" id="FNGO01000003">
    <property type="protein sequence ID" value="SDL30681.1"/>
    <property type="molecule type" value="Genomic_DNA"/>
</dbReference>
<dbReference type="InterPro" id="IPR003658">
    <property type="entry name" value="Anti-sigma_ant"/>
</dbReference>
<comment type="similarity">
    <text evidence="1 2">Belongs to the anti-sigma-factor antagonist family.</text>
</comment>
<dbReference type="Proteomes" id="UP000199476">
    <property type="component" value="Unassembled WGS sequence"/>
</dbReference>
<dbReference type="CDD" id="cd07043">
    <property type="entry name" value="STAS_anti-anti-sigma_factors"/>
    <property type="match status" value="1"/>
</dbReference>
<dbReference type="Pfam" id="PF01740">
    <property type="entry name" value="STAS"/>
    <property type="match status" value="1"/>
</dbReference>
<evidence type="ECO:0000259" key="3">
    <source>
        <dbReference type="PROSITE" id="PS50801"/>
    </source>
</evidence>